<dbReference type="AlphaFoldDB" id="A0A316AAP4"/>
<feature type="compositionally biased region" description="Low complexity" evidence="2">
    <location>
        <begin position="1"/>
        <end position="20"/>
    </location>
</feature>
<dbReference type="InterPro" id="IPR011032">
    <property type="entry name" value="GroES-like_sf"/>
</dbReference>
<dbReference type="Proteomes" id="UP000245469">
    <property type="component" value="Unassembled WGS sequence"/>
</dbReference>
<dbReference type="SUPFAM" id="SSF51735">
    <property type="entry name" value="NAD(P)-binding Rossmann-fold domains"/>
    <property type="match status" value="1"/>
</dbReference>
<dbReference type="OrthoDB" id="9805663at2"/>
<dbReference type="InterPro" id="IPR045010">
    <property type="entry name" value="MDR_fam"/>
</dbReference>
<dbReference type="FunFam" id="3.40.50.720:FF:000121">
    <property type="entry name" value="Prostaglandin reductase 2"/>
    <property type="match status" value="1"/>
</dbReference>
<dbReference type="PANTHER" id="PTHR43205">
    <property type="entry name" value="PROSTAGLANDIN REDUCTASE"/>
    <property type="match status" value="1"/>
</dbReference>
<gene>
    <name evidence="4" type="ORF">BXY45_106135</name>
</gene>
<dbReference type="RefSeq" id="WP_109773599.1">
    <property type="nucleotide sequence ID" value="NZ_QGDQ01000006.1"/>
</dbReference>
<dbReference type="SUPFAM" id="SSF50129">
    <property type="entry name" value="GroES-like"/>
    <property type="match status" value="2"/>
</dbReference>
<dbReference type="InterPro" id="IPR041694">
    <property type="entry name" value="ADH_N_2"/>
</dbReference>
<dbReference type="Gene3D" id="3.90.180.10">
    <property type="entry name" value="Medium-chain alcohol dehydrogenases, catalytic domain"/>
    <property type="match status" value="1"/>
</dbReference>
<dbReference type="InterPro" id="IPR020843">
    <property type="entry name" value="ER"/>
</dbReference>
<name>A0A316AAP4_9ACTN</name>
<organism evidence="4 5">
    <name type="scientific">Quadrisphaera granulorum</name>
    <dbReference type="NCBI Taxonomy" id="317664"/>
    <lineage>
        <taxon>Bacteria</taxon>
        <taxon>Bacillati</taxon>
        <taxon>Actinomycetota</taxon>
        <taxon>Actinomycetes</taxon>
        <taxon>Kineosporiales</taxon>
        <taxon>Kineosporiaceae</taxon>
        <taxon>Quadrisphaera</taxon>
    </lineage>
</organism>
<sequence>MTTTTPSTTPGTTSSATATSRQWQLIARPVGEPKPTDVRLVEVSLPALADGEVRVANEFVSVDPYMRGRMNDTKSYVPPFGLGEAMTGGAVGRVVESRAEQLPVGTLVVHMLGWRDVAQGPASGFRAVPEVQRGGVAVPSSVHLGILGLTGQTAYAGLTAVGRLQPGEVVFVSGAAGAVGTAVGQVARLLGASRVVGSAGGPEKVARLRERFGFDAALDYKAAPVREQLPALVPDGVDVYFDNVGGDHLQAALDVMNRHGRLVLCGAISGYNASPSQPGPAGPDNLANAITRSLTLAGFTLGDFASLLPEATAKLAAWFDQGKLQHEETVVDGVENTFEAFMAMMRGGNTGKMVVRVG</sequence>
<dbReference type="GO" id="GO:0016628">
    <property type="term" value="F:oxidoreductase activity, acting on the CH-CH group of donors, NAD or NADP as acceptor"/>
    <property type="evidence" value="ECO:0007669"/>
    <property type="project" value="InterPro"/>
</dbReference>
<evidence type="ECO:0000256" key="1">
    <source>
        <dbReference type="ARBA" id="ARBA00023002"/>
    </source>
</evidence>
<evidence type="ECO:0000313" key="5">
    <source>
        <dbReference type="Proteomes" id="UP000245469"/>
    </source>
</evidence>
<dbReference type="CDD" id="cd05288">
    <property type="entry name" value="PGDH"/>
    <property type="match status" value="1"/>
</dbReference>
<evidence type="ECO:0000259" key="3">
    <source>
        <dbReference type="SMART" id="SM00829"/>
    </source>
</evidence>
<dbReference type="Pfam" id="PF16884">
    <property type="entry name" value="ADH_N_2"/>
    <property type="match status" value="1"/>
</dbReference>
<dbReference type="EMBL" id="QGDQ01000006">
    <property type="protein sequence ID" value="PWJ54691.1"/>
    <property type="molecule type" value="Genomic_DNA"/>
</dbReference>
<evidence type="ECO:0000313" key="4">
    <source>
        <dbReference type="EMBL" id="PWJ54691.1"/>
    </source>
</evidence>
<dbReference type="PANTHER" id="PTHR43205:SF7">
    <property type="entry name" value="PROSTAGLANDIN REDUCTASE 1"/>
    <property type="match status" value="1"/>
</dbReference>
<proteinExistence type="predicted"/>
<dbReference type="Gene3D" id="3.40.50.720">
    <property type="entry name" value="NAD(P)-binding Rossmann-like Domain"/>
    <property type="match status" value="1"/>
</dbReference>
<comment type="caution">
    <text evidence="4">The sequence shown here is derived from an EMBL/GenBank/DDBJ whole genome shotgun (WGS) entry which is preliminary data.</text>
</comment>
<dbReference type="SMART" id="SM00829">
    <property type="entry name" value="PKS_ER"/>
    <property type="match status" value="1"/>
</dbReference>
<keyword evidence="5" id="KW-1185">Reference proteome</keyword>
<dbReference type="InterPro" id="IPR013149">
    <property type="entry name" value="ADH-like_C"/>
</dbReference>
<accession>A0A316AAP4</accession>
<keyword evidence="1" id="KW-0560">Oxidoreductase</keyword>
<feature type="region of interest" description="Disordered" evidence="2">
    <location>
        <begin position="1"/>
        <end position="21"/>
    </location>
</feature>
<feature type="domain" description="Enoyl reductase (ER)" evidence="3">
    <location>
        <begin position="35"/>
        <end position="355"/>
    </location>
</feature>
<reference evidence="4 5" key="1">
    <citation type="submission" date="2018-03" db="EMBL/GenBank/DDBJ databases">
        <title>Genomic Encyclopedia of Archaeal and Bacterial Type Strains, Phase II (KMG-II): from individual species to whole genera.</title>
        <authorList>
            <person name="Goeker M."/>
        </authorList>
    </citation>
    <scope>NUCLEOTIDE SEQUENCE [LARGE SCALE GENOMIC DNA]</scope>
    <source>
        <strain evidence="4 5">DSM 44889</strain>
    </source>
</reference>
<protein>
    <recommendedName>
        <fullName evidence="3">Enoyl reductase (ER) domain-containing protein</fullName>
    </recommendedName>
</protein>
<evidence type="ECO:0000256" key="2">
    <source>
        <dbReference type="SAM" id="MobiDB-lite"/>
    </source>
</evidence>
<dbReference type="Pfam" id="PF00107">
    <property type="entry name" value="ADH_zinc_N"/>
    <property type="match status" value="1"/>
</dbReference>
<dbReference type="InterPro" id="IPR036291">
    <property type="entry name" value="NAD(P)-bd_dom_sf"/>
</dbReference>